<evidence type="ECO:0000313" key="1">
    <source>
        <dbReference type="EMBL" id="ABP70660.1"/>
    </source>
</evidence>
<proteinExistence type="predicted"/>
<dbReference type="STRING" id="349102.Rsph17025_1767"/>
<dbReference type="SUPFAM" id="SSF63829">
    <property type="entry name" value="Calcium-dependent phosphotriesterase"/>
    <property type="match status" value="1"/>
</dbReference>
<sequence length="902" mass="93965">MTLTTTRITGTVDLPDGATPQMSRVRFVLSKWDKNGANIFVPGPVEVQVASDGTITADLQTTTTLSGGALYEVTLLYYAAATRAQVAQTLGRIAVPAAGPVTLSSLLAVPAPVPNVPDALAQTLAAAAIAQQAVIDAPAAIQAARDAERAQGIAEAARDAATVNAAVYASTAAGLAATTDGQQFQVVSGDEIIRYTRTNSTMATEVARYPSASVAGALPQNQLTVDFQNRSSFVAGQVSGALGVDLQTVAHSVWSVDANGAIDLTGELPTSASARSFWAGHTYRAGEKWEVEVEIELGSDFTSTHGPMLAFGIGSGNVQYVIYEETAALRRLNGSMTSVEPGALPAAMAFTYGERPRLRVVLNGDGTGMAEAIHPSGLRSRMALTGLPTAGRIAAAWRRAPSSGRITSFSARRFVALEIDPWAPPLAKIGLEGDALRSSLTGLRTSSPRVLFEAGVIKITAPSSGGGENRHIKTAYRRTKDVAWEYYVEVQLTGATTTASAGALIAIGDALNDDNARRNYAYLENGVLGRLTNGGTTVAGQTFTAPTFDVGDVVGMRLLVRRDGTGFIEAIGPAGQKVREEIADVPEGAVHLGWRGAEEGTILKFTATPVSDDLFEQAGVPVLALRGFRKLPTPPSIPGRTPPGWTCTGGDVYDFGALSGIVVGADDGRLVEGDASPYSRALHFLTPSFGRVVKTLTLPSPTLASAQGVAVDRGIYPGTLWVAHPGADSTIRNYDAPAGALDGSASAATENAGRSISFSGANGLAFDSDHGAALWVCSASSASAVQIDVVSKTVLRTITLGSSSPDQLQFLSAAAMPDGQARLVYTTGANGADGQVRVYNLTIDQDAAWATLPGVTAIEQFFYDPKTGIGWAFSDRGYHATGADADDPAENRVWFFDMPPLG</sequence>
<dbReference type="eggNOG" id="ENOG5032QDI">
    <property type="taxonomic scope" value="Bacteria"/>
</dbReference>
<protein>
    <submittedName>
        <fullName evidence="1">Uncharacterized protein</fullName>
    </submittedName>
</protein>
<dbReference type="BioCyc" id="RSPH349102:G1G8M-1823-MONOMER"/>
<gene>
    <name evidence="1" type="ordered locus">Rsph17025_1767</name>
</gene>
<dbReference type="HOGENOM" id="CLU_321281_0_0_5"/>
<dbReference type="KEGG" id="rsq:Rsph17025_1767"/>
<dbReference type="EMBL" id="CP000661">
    <property type="protein sequence ID" value="ABP70660.1"/>
    <property type="molecule type" value="Genomic_DNA"/>
</dbReference>
<accession>A4WTE6</accession>
<name>A4WTE6_CERS5</name>
<dbReference type="AlphaFoldDB" id="A4WTE6"/>
<reference evidence="1" key="1">
    <citation type="submission" date="2007-04" db="EMBL/GenBank/DDBJ databases">
        <title>Complete sequence of chromosome of Rhodobacter sphaeroides ATCC 17025.</title>
        <authorList>
            <consortium name="US DOE Joint Genome Institute"/>
            <person name="Copeland A."/>
            <person name="Lucas S."/>
            <person name="Lapidus A."/>
            <person name="Barry K."/>
            <person name="Detter J.C."/>
            <person name="Glavina del Rio T."/>
            <person name="Hammon N."/>
            <person name="Israni S."/>
            <person name="Dalin E."/>
            <person name="Tice H."/>
            <person name="Pitluck S."/>
            <person name="Chertkov O."/>
            <person name="Brettin T."/>
            <person name="Bruce D."/>
            <person name="Han C."/>
            <person name="Schmutz J."/>
            <person name="Larimer F."/>
            <person name="Land M."/>
            <person name="Hauser L."/>
            <person name="Kyrpides N."/>
            <person name="Kim E."/>
            <person name="Richardson P."/>
            <person name="Mackenzie C."/>
            <person name="Choudhary M."/>
            <person name="Donohue T.J."/>
            <person name="Kaplan S."/>
        </authorList>
    </citation>
    <scope>NUCLEOTIDE SEQUENCE [LARGE SCALE GENOMIC DNA]</scope>
    <source>
        <strain evidence="1">ATCC 17025</strain>
    </source>
</reference>
<organism evidence="1">
    <name type="scientific">Cereibacter sphaeroides (strain ATCC 17025 / ATH 2.4.3)</name>
    <name type="common">Rhodobacter sphaeroides</name>
    <dbReference type="NCBI Taxonomy" id="349102"/>
    <lineage>
        <taxon>Bacteria</taxon>
        <taxon>Pseudomonadati</taxon>
        <taxon>Pseudomonadota</taxon>
        <taxon>Alphaproteobacteria</taxon>
        <taxon>Rhodobacterales</taxon>
        <taxon>Paracoccaceae</taxon>
        <taxon>Cereibacter</taxon>
    </lineage>
</organism>